<dbReference type="Gene3D" id="3.40.50.300">
    <property type="entry name" value="P-loop containing nucleotide triphosphate hydrolases"/>
    <property type="match status" value="1"/>
</dbReference>
<feature type="domain" description="Nephrocystin 3-like N-terminal" evidence="4">
    <location>
        <begin position="322"/>
        <end position="492"/>
    </location>
</feature>
<name>W9Z5Y3_FUSOX</name>
<keyword evidence="1" id="KW-0677">Repeat</keyword>
<sequence>MAGQKPLAELEKQLKNDNRDVADLWKEALKSYKSIVGFDLQRKFDNVQGMLDFGTDQMNNFHKFRHDKGKVDRLRTLFASNLDLVEQSANQIIAAAAPAFPPAAAIGTAMAFMLQACRAVSADYDMVIVFFDDMNSFLTRITILETRLPKYKAYQNCLMDVFTSFLTMCGIAHKYIELGRFKKWISSLLKGLIADGDDLGGARAGMDKKLQHLQQATEFAILGNTEETLAMTAQLEENQQSHKEMLQKVGQAIDTIQENTENIKDDVAKLLKLFGGHQKEKKLEKPQANKPPSANALRNVLPTVGNDDHEYNILKETLLPDSCGWVFQEPEWEQWLSMEDGSRPLLAITAQPGAGKSHLAASVYDKLAHMAKDDDSGHTCIGHFYFREKADMYDIFIAGIITVINQLAETNSAACDKFTAQYARDDIYIDFYSWQNLVKYFLGAIFDQNSEFHLFLVLDGLDEIHDWKSFTEFLSNFIQVEQYRISLVVTTRPQRLDDLSEDTKLVRIVATKEKQRQDLKALIWHKINVLQHLRRFSRYVQQRVADKVEETAPNMLYAEHFLARLNNLGREGAVLRALEQDKPEDLHGIYEILLAECQRRMPANHQQIAASLLHWVAFTFESPSLNEVQSLVKFLSQDDKFDIEEIPEFFSKFLRIGDAGYDAELRAKFQKMEATGVQDLKQGNDGNNDAIYDDGPLPVKFQERSMRHYFTNSSHGSSPLTWGPSEAHRRILLTSAKLIQRSRTDIDEGLQKYCAKCYLAHWVAIEIDQHTPQEQIEVLEAIAEALSDKTGLSEMLGKADFIYKGGRTTVADNKVQEWSKLIDRPAMKESLSDFAMEWWRSVRETPSNFRLGLVKGFLRELYGAKTSEDANKAWGRLCGLMHMTGLDGLLYDQVSINFPNLFNTKKNNNAKDKKAAPAKSLGEVTEKTSSEAQEEVQRKDGEETAEEDSFDEDFVTLGILNLFGDEIKPDSGAHRAVAQVLVEAGFHEPAERTCITALELCKPIDEEWYRSSCFLSDILLLRKKKKEAHQVMIEAVAQLSSNNISPPLKRLVYAACARAQKKRHHYDAAIESYGKGKTADPDGITPAADLVDELDMADKKQDKTEYIRNLKSWSLLERITWIVSNYSADNKGRLERFCDIASDTCEQEFIVNFYQEAITLLDNLETGTPLRIDLAYIHLVVCRDPEKALAILDQVFDSRSTSFWSPITGAVSSDTDTRAVYWMAIVQLELFRNSRDPIYKGRCLDSLTGLMQRPFPLDVPQESPFYTSQRRVSLSYMYMVMGPLNKFQEVVQSLLDDSFTGLSDSVGWNDNQYLGVLAQTLGLLSLALRKDERLQRYARIVGSALFSKLSNIKLTSDGDPEEATTTAKKAVKTGQENITEGQVKMEDQEGRTESDSDESEMGEAPEEDGDLIKPGVSLYTCEGFCQPKRKFYYWGGQSAYFYPALSTGLICEECQAAYEAVRRGERKLKGRYFYGIEHTYFKLPIEGWRGVRDGMLMIEGEESVAMDDFLEKIRTEVCQEAWDRLWAGDI</sequence>
<feature type="compositionally biased region" description="Basic and acidic residues" evidence="2">
    <location>
        <begin position="924"/>
        <end position="942"/>
    </location>
</feature>
<feature type="region of interest" description="Disordered" evidence="2">
    <location>
        <begin position="1356"/>
        <end position="1410"/>
    </location>
</feature>
<dbReference type="OrthoDB" id="448455at2759"/>
<organism evidence="5">
    <name type="scientific">Fusarium oxysporum f. sp. melonis 26406</name>
    <dbReference type="NCBI Taxonomy" id="1089452"/>
    <lineage>
        <taxon>Eukaryota</taxon>
        <taxon>Fungi</taxon>
        <taxon>Dikarya</taxon>
        <taxon>Ascomycota</taxon>
        <taxon>Pezizomycotina</taxon>
        <taxon>Sordariomycetes</taxon>
        <taxon>Hypocreomycetidae</taxon>
        <taxon>Hypocreales</taxon>
        <taxon>Nectriaceae</taxon>
        <taxon>Fusarium</taxon>
        <taxon>Fusarium oxysporum species complex</taxon>
    </lineage>
</organism>
<evidence type="ECO:0000256" key="1">
    <source>
        <dbReference type="ARBA" id="ARBA00022737"/>
    </source>
</evidence>
<dbReference type="Pfam" id="PF17109">
    <property type="entry name" value="Goodbye"/>
    <property type="match status" value="1"/>
</dbReference>
<evidence type="ECO:0000256" key="2">
    <source>
        <dbReference type="SAM" id="MobiDB-lite"/>
    </source>
</evidence>
<dbReference type="PANTHER" id="PTHR10039">
    <property type="entry name" value="AMELOGENIN"/>
    <property type="match status" value="1"/>
</dbReference>
<dbReference type="PANTHER" id="PTHR10039:SF17">
    <property type="entry name" value="FUNGAL STAND N-TERMINAL GOODBYE DOMAIN-CONTAINING PROTEIN-RELATED"/>
    <property type="match status" value="1"/>
</dbReference>
<accession>W9Z5Y3</accession>
<dbReference type="Proteomes" id="UP000030703">
    <property type="component" value="Unassembled WGS sequence"/>
</dbReference>
<reference evidence="5" key="1">
    <citation type="submission" date="2012-04" db="EMBL/GenBank/DDBJ databases">
        <title>The Genome Sequence of Fusarium oxysporum melonis.</title>
        <authorList>
            <consortium name="The Broad Institute Genome Sequencing Platform"/>
            <person name="Ma L.-J."/>
            <person name="Gale L.R."/>
            <person name="Schwartz D.C."/>
            <person name="Zhou S."/>
            <person name="Corby-Kistler H."/>
            <person name="Young S.K."/>
            <person name="Zeng Q."/>
            <person name="Gargeya S."/>
            <person name="Fitzgerald M."/>
            <person name="Haas B."/>
            <person name="Abouelleil A."/>
            <person name="Alvarado L."/>
            <person name="Arachchi H.M."/>
            <person name="Berlin A."/>
            <person name="Brown A."/>
            <person name="Chapman S.B."/>
            <person name="Chen Z."/>
            <person name="Dunbar C."/>
            <person name="Freedman E."/>
            <person name="Gearin G."/>
            <person name="Goldberg J."/>
            <person name="Griggs A."/>
            <person name="Gujja S."/>
            <person name="Heiman D."/>
            <person name="Howarth C."/>
            <person name="Larson L."/>
            <person name="Lui A."/>
            <person name="MacDonald P.J.P."/>
            <person name="Montmayeur A."/>
            <person name="Murphy C."/>
            <person name="Neiman D."/>
            <person name="Pearson M."/>
            <person name="Priest M."/>
            <person name="Roberts A."/>
            <person name="Saif S."/>
            <person name="Shea T."/>
            <person name="Shenoy N."/>
            <person name="Sisk P."/>
            <person name="Stolte C."/>
            <person name="Sykes S."/>
            <person name="Wortman J."/>
            <person name="Nusbaum C."/>
            <person name="Birren B."/>
        </authorList>
    </citation>
    <scope>NUCLEOTIDE SEQUENCE</scope>
    <source>
        <strain evidence="5">26406</strain>
    </source>
</reference>
<dbReference type="InterPro" id="IPR031350">
    <property type="entry name" value="Goodbye_dom"/>
</dbReference>
<dbReference type="EMBL" id="KI980462">
    <property type="protein sequence ID" value="EXK24002.1"/>
    <property type="molecule type" value="Genomic_DNA"/>
</dbReference>
<evidence type="ECO:0000313" key="5">
    <source>
        <dbReference type="EMBL" id="EXK24002.1"/>
    </source>
</evidence>
<dbReference type="InterPro" id="IPR027417">
    <property type="entry name" value="P-loop_NTPase"/>
</dbReference>
<evidence type="ECO:0000259" key="4">
    <source>
        <dbReference type="Pfam" id="PF24883"/>
    </source>
</evidence>
<reference evidence="5" key="2">
    <citation type="submission" date="2014-02" db="EMBL/GenBank/DDBJ databases">
        <title>Annotation of the Genome Sequence of Fusarium oxysporum f. sp. melonis 26406.</title>
        <authorList>
            <consortium name="The Broad Institute Genomics Platform"/>
            <person name="Ma L.-J."/>
            <person name="Corby-Kistler H."/>
            <person name="Broz K."/>
            <person name="Gale L.R."/>
            <person name="Jonkers W."/>
            <person name="O'Donnell K."/>
            <person name="Ploetz R."/>
            <person name="Steinberg C."/>
            <person name="Schwartz D.C."/>
            <person name="VanEtten H."/>
            <person name="Zhou S."/>
            <person name="Young S.K."/>
            <person name="Zeng Q."/>
            <person name="Gargeya S."/>
            <person name="Fitzgerald M."/>
            <person name="Abouelleil A."/>
            <person name="Alvarado L."/>
            <person name="Chapman S.B."/>
            <person name="Gainer-Dewar J."/>
            <person name="Goldberg J."/>
            <person name="Griggs A."/>
            <person name="Gujja S."/>
            <person name="Hansen M."/>
            <person name="Howarth C."/>
            <person name="Imamovic A."/>
            <person name="Ireland A."/>
            <person name="Larimer J."/>
            <person name="McCowan C."/>
            <person name="Murphy C."/>
            <person name="Pearson M."/>
            <person name="Poon T.W."/>
            <person name="Priest M."/>
            <person name="Roberts A."/>
            <person name="Saif S."/>
            <person name="Shea T."/>
            <person name="Sykes S."/>
            <person name="Wortman J."/>
            <person name="Nusbaum C."/>
            <person name="Birren B."/>
        </authorList>
    </citation>
    <scope>NUCLEOTIDE SEQUENCE</scope>
    <source>
        <strain evidence="5">26406</strain>
    </source>
</reference>
<gene>
    <name evidence="5" type="ORF">FOMG_19252</name>
</gene>
<protein>
    <submittedName>
        <fullName evidence="5">Uncharacterized protein</fullName>
    </submittedName>
</protein>
<feature type="compositionally biased region" description="Basic and acidic residues" evidence="2">
    <location>
        <begin position="1383"/>
        <end position="1394"/>
    </location>
</feature>
<dbReference type="Pfam" id="PF24883">
    <property type="entry name" value="NPHP3_N"/>
    <property type="match status" value="1"/>
</dbReference>
<feature type="domain" description="Fungal STAND N-terminal Goodbye" evidence="3">
    <location>
        <begin position="25"/>
        <end position="142"/>
    </location>
</feature>
<dbReference type="HOGENOM" id="CLU_002382_0_0_1"/>
<evidence type="ECO:0000259" key="3">
    <source>
        <dbReference type="Pfam" id="PF17109"/>
    </source>
</evidence>
<feature type="compositionally biased region" description="Acidic residues" evidence="2">
    <location>
        <begin position="1395"/>
        <end position="1409"/>
    </location>
</feature>
<dbReference type="SUPFAM" id="SSF52540">
    <property type="entry name" value="P-loop containing nucleoside triphosphate hydrolases"/>
    <property type="match status" value="1"/>
</dbReference>
<feature type="region of interest" description="Disordered" evidence="2">
    <location>
        <begin position="907"/>
        <end position="948"/>
    </location>
</feature>
<proteinExistence type="predicted"/>
<dbReference type="InterPro" id="IPR056884">
    <property type="entry name" value="NPHP3-like_N"/>
</dbReference>
<dbReference type="VEuPathDB" id="FungiDB:FOMG_19252"/>